<reference evidence="7" key="1">
    <citation type="journal article" date="2015" name="Nature">
        <title>Complex archaea that bridge the gap between prokaryotes and eukaryotes.</title>
        <authorList>
            <person name="Spang A."/>
            <person name="Saw J.H."/>
            <person name="Jorgensen S.L."/>
            <person name="Zaremba-Niedzwiedzka K."/>
            <person name="Martijn J."/>
            <person name="Lind A.E."/>
            <person name="van Eijk R."/>
            <person name="Schleper C."/>
            <person name="Guy L."/>
            <person name="Ettema T.J."/>
        </authorList>
    </citation>
    <scope>NUCLEOTIDE SEQUENCE</scope>
</reference>
<comment type="caution">
    <text evidence="7">The sequence shown here is derived from an EMBL/GenBank/DDBJ whole genome shotgun (WGS) entry which is preliminary data.</text>
</comment>
<dbReference type="InterPro" id="IPR050638">
    <property type="entry name" value="AA-Vitamin_Transporters"/>
</dbReference>
<dbReference type="PANTHER" id="PTHR32322:SF9">
    <property type="entry name" value="AMINO-ACID METABOLITE EFFLUX PUMP-RELATED"/>
    <property type="match status" value="1"/>
</dbReference>
<feature type="domain" description="EamA" evidence="6">
    <location>
        <begin position="147"/>
        <end position="275"/>
    </location>
</feature>
<name>A0A0F9RMI6_9ZZZZ</name>
<protein>
    <recommendedName>
        <fullName evidence="6">EamA domain-containing protein</fullName>
    </recommendedName>
</protein>
<evidence type="ECO:0000256" key="1">
    <source>
        <dbReference type="ARBA" id="ARBA00004141"/>
    </source>
</evidence>
<feature type="transmembrane region" description="Helical" evidence="5">
    <location>
        <begin position="93"/>
        <end position="111"/>
    </location>
</feature>
<feature type="transmembrane region" description="Helical" evidence="5">
    <location>
        <begin position="231"/>
        <end position="252"/>
    </location>
</feature>
<evidence type="ECO:0000256" key="2">
    <source>
        <dbReference type="ARBA" id="ARBA00022692"/>
    </source>
</evidence>
<dbReference type="SUPFAM" id="SSF103481">
    <property type="entry name" value="Multidrug resistance efflux transporter EmrE"/>
    <property type="match status" value="2"/>
</dbReference>
<evidence type="ECO:0000259" key="6">
    <source>
        <dbReference type="Pfam" id="PF00892"/>
    </source>
</evidence>
<proteinExistence type="predicted"/>
<evidence type="ECO:0000256" key="4">
    <source>
        <dbReference type="ARBA" id="ARBA00023136"/>
    </source>
</evidence>
<dbReference type="AlphaFoldDB" id="A0A0F9RMI6"/>
<feature type="transmembrane region" description="Helical" evidence="5">
    <location>
        <begin position="205"/>
        <end position="224"/>
    </location>
</feature>
<dbReference type="EMBL" id="LAZR01001084">
    <property type="protein sequence ID" value="KKN51007.1"/>
    <property type="molecule type" value="Genomic_DNA"/>
</dbReference>
<accession>A0A0F9RMI6</accession>
<dbReference type="PANTHER" id="PTHR32322">
    <property type="entry name" value="INNER MEMBRANE TRANSPORTER"/>
    <property type="match status" value="1"/>
</dbReference>
<organism evidence="7">
    <name type="scientific">marine sediment metagenome</name>
    <dbReference type="NCBI Taxonomy" id="412755"/>
    <lineage>
        <taxon>unclassified sequences</taxon>
        <taxon>metagenomes</taxon>
        <taxon>ecological metagenomes</taxon>
    </lineage>
</organism>
<keyword evidence="2 5" id="KW-0812">Transmembrane</keyword>
<gene>
    <name evidence="7" type="ORF">LCGC14_0626990</name>
</gene>
<evidence type="ECO:0000256" key="3">
    <source>
        <dbReference type="ARBA" id="ARBA00022989"/>
    </source>
</evidence>
<keyword evidence="4 5" id="KW-0472">Membrane</keyword>
<feature type="transmembrane region" description="Helical" evidence="5">
    <location>
        <begin position="120"/>
        <end position="138"/>
    </location>
</feature>
<dbReference type="InterPro" id="IPR000620">
    <property type="entry name" value="EamA_dom"/>
</dbReference>
<comment type="subcellular location">
    <subcellularLocation>
        <location evidence="1">Membrane</location>
        <topology evidence="1">Multi-pass membrane protein</topology>
    </subcellularLocation>
</comment>
<evidence type="ECO:0000313" key="7">
    <source>
        <dbReference type="EMBL" id="KKN51007.1"/>
    </source>
</evidence>
<sequence>MSATRIIFLTTLSMLAFASNSVLARVALKYTDIDAASFTSIRLISGAIVLLLVAGFRSRSGDGKGSWWSAAALFTYAASFSFAYVNLSAATGALLLFGAVQATMIFYGLWVGERLVKTQLAGLVLAFGGLLMLFLPGWSTTPPLSSSLLMMGAGVCWGIYSLRGKGAGDPLRTSAGNFARAVVFTAGLSVLLLDRLSLDSAGVGYAVASGALTSGLGYVIWYMAMPSLKATNAAIVQLSVPVIAAAGGIVFLGEPITLRLTLASSAILGGIALVIIKKRTPRVDAQGTKAQISH</sequence>
<evidence type="ECO:0000256" key="5">
    <source>
        <dbReference type="SAM" id="Phobius"/>
    </source>
</evidence>
<dbReference type="Pfam" id="PF00892">
    <property type="entry name" value="EamA"/>
    <property type="match status" value="2"/>
</dbReference>
<dbReference type="GO" id="GO:0016020">
    <property type="term" value="C:membrane"/>
    <property type="evidence" value="ECO:0007669"/>
    <property type="project" value="UniProtKB-SubCell"/>
</dbReference>
<feature type="domain" description="EamA" evidence="6">
    <location>
        <begin position="6"/>
        <end position="134"/>
    </location>
</feature>
<feature type="transmembrane region" description="Helical" evidence="5">
    <location>
        <begin position="258"/>
        <end position="276"/>
    </location>
</feature>
<feature type="transmembrane region" description="Helical" evidence="5">
    <location>
        <begin position="40"/>
        <end position="56"/>
    </location>
</feature>
<feature type="transmembrane region" description="Helical" evidence="5">
    <location>
        <begin position="68"/>
        <end position="87"/>
    </location>
</feature>
<keyword evidence="3 5" id="KW-1133">Transmembrane helix</keyword>
<dbReference type="InterPro" id="IPR037185">
    <property type="entry name" value="EmrE-like"/>
</dbReference>